<feature type="domain" description="Fibronectin type-III" evidence="11">
    <location>
        <begin position="140"/>
        <end position="237"/>
    </location>
</feature>
<evidence type="ECO:0000256" key="10">
    <source>
        <dbReference type="SAM" id="Phobius"/>
    </source>
</evidence>
<protein>
    <submittedName>
        <fullName evidence="12">Interleukin-23 receptor</fullName>
    </submittedName>
</protein>
<feature type="domain" description="Fibronectin type-III" evidence="11">
    <location>
        <begin position="548"/>
        <end position="645"/>
    </location>
</feature>
<keyword evidence="3 10" id="KW-0812">Transmembrane</keyword>
<keyword evidence="8 12" id="KW-0675">Receptor</keyword>
<dbReference type="InterPro" id="IPR003961">
    <property type="entry name" value="FN3_dom"/>
</dbReference>
<feature type="domain" description="Fibronectin type-III" evidence="11">
    <location>
        <begin position="448"/>
        <end position="547"/>
    </location>
</feature>
<proteinExistence type="inferred from homology"/>
<dbReference type="CDD" id="cd00063">
    <property type="entry name" value="FN3"/>
    <property type="match status" value="2"/>
</dbReference>
<dbReference type="InterPro" id="IPR052672">
    <property type="entry name" value="Type1_Cytokine_Rcpt_Type2"/>
</dbReference>
<dbReference type="PROSITE" id="PS50853">
    <property type="entry name" value="FN3"/>
    <property type="match status" value="3"/>
</dbReference>
<evidence type="ECO:0000256" key="7">
    <source>
        <dbReference type="ARBA" id="ARBA00023136"/>
    </source>
</evidence>
<name>A0AAV1FG94_XYRNO</name>
<keyword evidence="5" id="KW-0677">Repeat</keyword>
<evidence type="ECO:0000313" key="13">
    <source>
        <dbReference type="Proteomes" id="UP001178508"/>
    </source>
</evidence>
<dbReference type="Gene3D" id="2.60.40.10">
    <property type="entry name" value="Immunoglobulins"/>
    <property type="match status" value="4"/>
</dbReference>
<accession>A0AAV1FG94</accession>
<comment type="similarity">
    <text evidence="2">Belongs to the type I cytokine receptor family. Type 2 subfamily.</text>
</comment>
<keyword evidence="9" id="KW-0325">Glycoprotein</keyword>
<gene>
    <name evidence="12" type="ORF">XNOV1_A034254</name>
</gene>
<keyword evidence="7 10" id="KW-0472">Membrane</keyword>
<dbReference type="PANTHER" id="PTHR48423:SF2">
    <property type="entry name" value="INTERLEUKIN-12 RECEPTOR SUBUNIT BETA-2"/>
    <property type="match status" value="1"/>
</dbReference>
<evidence type="ECO:0000256" key="2">
    <source>
        <dbReference type="ARBA" id="ARBA00008921"/>
    </source>
</evidence>
<evidence type="ECO:0000256" key="9">
    <source>
        <dbReference type="ARBA" id="ARBA00023180"/>
    </source>
</evidence>
<organism evidence="12 13">
    <name type="scientific">Xyrichtys novacula</name>
    <name type="common">Pearly razorfish</name>
    <name type="synonym">Hemipteronotus novacula</name>
    <dbReference type="NCBI Taxonomy" id="13765"/>
    <lineage>
        <taxon>Eukaryota</taxon>
        <taxon>Metazoa</taxon>
        <taxon>Chordata</taxon>
        <taxon>Craniata</taxon>
        <taxon>Vertebrata</taxon>
        <taxon>Euteleostomi</taxon>
        <taxon>Actinopterygii</taxon>
        <taxon>Neopterygii</taxon>
        <taxon>Teleostei</taxon>
        <taxon>Neoteleostei</taxon>
        <taxon>Acanthomorphata</taxon>
        <taxon>Eupercaria</taxon>
        <taxon>Labriformes</taxon>
        <taxon>Labridae</taxon>
        <taxon>Xyrichtys</taxon>
    </lineage>
</organism>
<evidence type="ECO:0000259" key="11">
    <source>
        <dbReference type="PROSITE" id="PS50853"/>
    </source>
</evidence>
<dbReference type="Proteomes" id="UP001178508">
    <property type="component" value="Chromosome 7"/>
</dbReference>
<feature type="transmembrane region" description="Helical" evidence="10">
    <location>
        <begin position="645"/>
        <end position="669"/>
    </location>
</feature>
<evidence type="ECO:0000256" key="6">
    <source>
        <dbReference type="ARBA" id="ARBA00022989"/>
    </source>
</evidence>
<keyword evidence="13" id="KW-1185">Reference proteome</keyword>
<dbReference type="EMBL" id="OY660870">
    <property type="protein sequence ID" value="CAJ1060178.1"/>
    <property type="molecule type" value="Genomic_DNA"/>
</dbReference>
<dbReference type="InterPro" id="IPR036116">
    <property type="entry name" value="FN3_sf"/>
</dbReference>
<evidence type="ECO:0000256" key="1">
    <source>
        <dbReference type="ARBA" id="ARBA00004479"/>
    </source>
</evidence>
<evidence type="ECO:0000313" key="12">
    <source>
        <dbReference type="EMBL" id="CAJ1060178.1"/>
    </source>
</evidence>
<sequence>MLLGFLRGKEGSAEMNPNSTMWRCILVLIFSIKDSFLHRAGYVHFNDLGNLTVKPPPPFLLGSNLTVYCHVKKCTQRSKIFLDLQNGEILAPSERINCTASFHLINVRAPQFSVICKLEIEGALRIVNGLYLQGGYPPDKPGNIICVTTKSSDSILCSWGKGQDTFLPTVYEVSVKRKNRTQVLINQIQGAEEIFLPRARIDENTTYLLTITAYNHFGVLQSDPFPLCAKDIVLPETPHIMHIEFENNSIAALLQWKTAKSSEHVRPCVRLRTNYTFWTTEEGAEPSEGLIKVEGLKPLTDYEFQIRTCLPQSEAMHTNRLCSTASPSSRKKLLCSKWSTTVRRRSPGKGPSHPLHVWRILGHMRTNRLRMVTVLWKPPSPEDYSGELQHYIISYGNDKKKYMTCAAALSQCSVQVPAEVQVLSISVVTLYGTSPSADVLLKQSGNCGPVLKELSPAAHGSAVFVSWSWGSEIKNWSSSGDKLLYYVLEWTSIPVAEQQWQKLDKDRNTTSITGLAAGVRYNISLFAVTTRGASAPSSRLVYSKEQKPQVGPSVSVLVHEPGRIQIKWDELPVDQQRGFITNYTIYLQTVNSENTEVRVTVSGSDPRQKWLDCPDGALMLQMTASTSAGEGPRGSWISSQPAAPAVGLMVVMVFIITLFIGILANLLCWSCVRESIKQKCISWGPACVGENLPKPDNSVASILLQHDRSEVSFPSTYSDPPLSPVSLLSQEEREVAYPNVHIELYQVKPGQSAVETPLLLSDPEVTLLDCQLEHVSYKPQISTVAVQGEELKETEEQMNTPTSGQEDTFLSISGGLLRSFLSNVEADSSVSPLRKTLGSVSPLLWPKTAEKRSVLKEDLPDERRAEKDVEVDSPCQDLQQCETMICDPADAYLSQCKAEASLTGGYFPQVAAVCRTTHSTAQR</sequence>
<dbReference type="AlphaFoldDB" id="A0AAV1FG94"/>
<reference evidence="12" key="1">
    <citation type="submission" date="2023-08" db="EMBL/GenBank/DDBJ databases">
        <authorList>
            <person name="Alioto T."/>
            <person name="Alioto T."/>
            <person name="Gomez Garrido J."/>
        </authorList>
    </citation>
    <scope>NUCLEOTIDE SEQUENCE</scope>
</reference>
<evidence type="ECO:0000256" key="3">
    <source>
        <dbReference type="ARBA" id="ARBA00022692"/>
    </source>
</evidence>
<dbReference type="PANTHER" id="PTHR48423">
    <property type="entry name" value="INTERLEUKIN-27 RECEPTOR SUBUNIT ALPHA"/>
    <property type="match status" value="1"/>
</dbReference>
<evidence type="ECO:0000256" key="4">
    <source>
        <dbReference type="ARBA" id="ARBA00022729"/>
    </source>
</evidence>
<evidence type="ECO:0000256" key="5">
    <source>
        <dbReference type="ARBA" id="ARBA00022737"/>
    </source>
</evidence>
<dbReference type="SMART" id="SM00060">
    <property type="entry name" value="FN3"/>
    <property type="match status" value="3"/>
</dbReference>
<comment type="subcellular location">
    <subcellularLocation>
        <location evidence="1">Membrane</location>
        <topology evidence="1">Single-pass type I membrane protein</topology>
    </subcellularLocation>
</comment>
<dbReference type="InterPro" id="IPR013783">
    <property type="entry name" value="Ig-like_fold"/>
</dbReference>
<dbReference type="SUPFAM" id="SSF49265">
    <property type="entry name" value="Fibronectin type III"/>
    <property type="match status" value="3"/>
</dbReference>
<keyword evidence="4" id="KW-0732">Signal</keyword>
<dbReference type="GO" id="GO:0005886">
    <property type="term" value="C:plasma membrane"/>
    <property type="evidence" value="ECO:0007669"/>
    <property type="project" value="UniProtKB-ARBA"/>
</dbReference>
<keyword evidence="6 10" id="KW-1133">Transmembrane helix</keyword>
<evidence type="ECO:0000256" key="8">
    <source>
        <dbReference type="ARBA" id="ARBA00023170"/>
    </source>
</evidence>